<keyword evidence="2" id="KW-0812">Transmembrane</keyword>
<organism evidence="4 5">
    <name type="scientific">Forsythia ovata</name>
    <dbReference type="NCBI Taxonomy" id="205694"/>
    <lineage>
        <taxon>Eukaryota</taxon>
        <taxon>Viridiplantae</taxon>
        <taxon>Streptophyta</taxon>
        <taxon>Embryophyta</taxon>
        <taxon>Tracheophyta</taxon>
        <taxon>Spermatophyta</taxon>
        <taxon>Magnoliopsida</taxon>
        <taxon>eudicotyledons</taxon>
        <taxon>Gunneridae</taxon>
        <taxon>Pentapetalae</taxon>
        <taxon>asterids</taxon>
        <taxon>lamiids</taxon>
        <taxon>Lamiales</taxon>
        <taxon>Oleaceae</taxon>
        <taxon>Forsythieae</taxon>
        <taxon>Forsythia</taxon>
    </lineage>
</organism>
<feature type="compositionally biased region" description="Basic and acidic residues" evidence="1">
    <location>
        <begin position="347"/>
        <end position="358"/>
    </location>
</feature>
<dbReference type="Proteomes" id="UP001604277">
    <property type="component" value="Unassembled WGS sequence"/>
</dbReference>
<name>A0ABD1PK25_9LAMI</name>
<dbReference type="InterPro" id="IPR036770">
    <property type="entry name" value="Ankyrin_rpt-contain_sf"/>
</dbReference>
<dbReference type="InterPro" id="IPR002110">
    <property type="entry name" value="Ankyrin_rpt"/>
</dbReference>
<feature type="region of interest" description="Disordered" evidence="1">
    <location>
        <begin position="422"/>
        <end position="494"/>
    </location>
</feature>
<proteinExistence type="predicted"/>
<feature type="transmembrane region" description="Helical" evidence="2">
    <location>
        <begin position="729"/>
        <end position="756"/>
    </location>
</feature>
<keyword evidence="5" id="KW-1185">Reference proteome</keyword>
<dbReference type="SMART" id="SM00248">
    <property type="entry name" value="ANK"/>
    <property type="match status" value="5"/>
</dbReference>
<dbReference type="Pfam" id="PF12796">
    <property type="entry name" value="Ank_2"/>
    <property type="match status" value="2"/>
</dbReference>
<gene>
    <name evidence="4" type="ORF">Fot_53000</name>
</gene>
<evidence type="ECO:0000256" key="1">
    <source>
        <dbReference type="SAM" id="MobiDB-lite"/>
    </source>
</evidence>
<dbReference type="InterPro" id="IPR026961">
    <property type="entry name" value="PGG_dom"/>
</dbReference>
<comment type="caution">
    <text evidence="4">The sequence shown here is derived from an EMBL/GenBank/DDBJ whole genome shotgun (WGS) entry which is preliminary data.</text>
</comment>
<evidence type="ECO:0000313" key="4">
    <source>
        <dbReference type="EMBL" id="KAL2463344.1"/>
    </source>
</evidence>
<feature type="region of interest" description="Disordered" evidence="1">
    <location>
        <begin position="305"/>
        <end position="363"/>
    </location>
</feature>
<dbReference type="PANTHER" id="PTHR24177">
    <property type="entry name" value="CASKIN"/>
    <property type="match status" value="1"/>
</dbReference>
<reference evidence="5" key="1">
    <citation type="submission" date="2024-07" db="EMBL/GenBank/DDBJ databases">
        <title>Two chromosome-level genome assemblies of Korean endemic species Abeliophyllum distichum and Forsythia ovata (Oleaceae).</title>
        <authorList>
            <person name="Jang H."/>
        </authorList>
    </citation>
    <scope>NUCLEOTIDE SEQUENCE [LARGE SCALE GENOMIC DNA]</scope>
</reference>
<dbReference type="Gene3D" id="1.25.40.20">
    <property type="entry name" value="Ankyrin repeat-containing domain"/>
    <property type="match status" value="2"/>
</dbReference>
<feature type="domain" description="PGG" evidence="3">
    <location>
        <begin position="641"/>
        <end position="752"/>
    </location>
</feature>
<protein>
    <recommendedName>
        <fullName evidence="3">PGG domain-containing protein</fullName>
    </recommendedName>
</protein>
<dbReference type="EMBL" id="JBFOLJ010000019">
    <property type="protein sequence ID" value="KAL2463344.1"/>
    <property type="molecule type" value="Genomic_DNA"/>
</dbReference>
<dbReference type="SUPFAM" id="SSF48403">
    <property type="entry name" value="Ankyrin repeat"/>
    <property type="match status" value="1"/>
</dbReference>
<accession>A0ABD1PK25</accession>
<evidence type="ECO:0000256" key="2">
    <source>
        <dbReference type="SAM" id="Phobius"/>
    </source>
</evidence>
<feature type="transmembrane region" description="Helical" evidence="2">
    <location>
        <begin position="375"/>
        <end position="395"/>
    </location>
</feature>
<evidence type="ECO:0000313" key="5">
    <source>
        <dbReference type="Proteomes" id="UP001604277"/>
    </source>
</evidence>
<sequence length="850" mass="96211">MKGTPIEDPLDSLFDHTMKKEWNKVEEAYKNPLARSAKLTKSEETALHVAVSSYHSKRVSSYYENHIVGMIKSIPEDDAFKILSMKNDKGNTPLHLAATVGWLSICECIALRNRELISTRNLKGETPLFVAAYHGKLEAFIFLHGHYNQKPVQQTDQQNKGQEPDESLCRREDGNTILHSAISGEYLKLAYQIMSYYPKLVNSVNVEGESPMHVLGRKANLFRSSTHFRLHDSIIYRCVFVDKLKKSPSPHKSMYSPRNGVNCPENYKTCIGIFLLFSTPIYKSIRAGLEKHSKQIYKSIRAGLEKHSKQHGGSNDEENPPKREKEPQTGLEKLSKQHGGSNDEEDPPKGEKEPRKEEEFEDDDFFPPNYATCILFLKFSMKVFLTIIGVGFWRIRRIQVKKESHSHALQLMNKMIKSESSYKYNNNGQKPEHLEPQYSQRVPPPPTPPSTNDQQVVHLNPETNGGRSLSTDQPQNQNEKQKNESENGSVKMDTQVFVRRETPILVAAKMGILEMVQKILDTFPVAIQDTDSSGKNVLMLAAENRQTTVFDYLVEKKLPEFVFHQLDDQGNSILHLAAVLEELLPWRIPGAALQMQWEIKWYKHVKHSVPPLCFAHNNTKGETPRKIFKQTHQKLVKDGSDWLIKTSKSCSVIAALIATVALASSATVPGGLKEDTGHPVLENHPAFHVFSITSLVALTLAVTALVFFLSIITSRCQERDFKLTLPRMLLLGLTFLFASIVAMLISFCAGHTFILIDKLRFAAIPIYGVACIPVAFFALVQLPLYFDLLWATLIKVPLRSYKGSNHKVRKRLKFSNEGRIVKDLNEPSILSPLTDLTYVRQFQLAPVTDN</sequence>
<dbReference type="AlphaFoldDB" id="A0ABD1PK25"/>
<evidence type="ECO:0000259" key="3">
    <source>
        <dbReference type="Pfam" id="PF13962"/>
    </source>
</evidence>
<keyword evidence="2" id="KW-0472">Membrane</keyword>
<feature type="transmembrane region" description="Helical" evidence="2">
    <location>
        <begin position="762"/>
        <end position="786"/>
    </location>
</feature>
<feature type="transmembrane region" description="Helical" evidence="2">
    <location>
        <begin position="650"/>
        <end position="668"/>
    </location>
</feature>
<dbReference type="Pfam" id="PF13962">
    <property type="entry name" value="PGG"/>
    <property type="match status" value="1"/>
</dbReference>
<keyword evidence="2" id="KW-1133">Transmembrane helix</keyword>
<feature type="transmembrane region" description="Helical" evidence="2">
    <location>
        <begin position="688"/>
        <end position="709"/>
    </location>
</feature>
<feature type="compositionally biased region" description="Polar residues" evidence="1">
    <location>
        <begin position="450"/>
        <end position="472"/>
    </location>
</feature>
<dbReference type="PANTHER" id="PTHR24177:SF470">
    <property type="entry name" value="ANKYRIN REPEAT PROTEIN"/>
    <property type="match status" value="1"/>
</dbReference>